<proteinExistence type="predicted"/>
<dbReference type="InterPro" id="IPR013589">
    <property type="entry name" value="Bac_transglu_N"/>
</dbReference>
<dbReference type="InterPro" id="IPR038765">
    <property type="entry name" value="Papain-like_cys_pep_sf"/>
</dbReference>
<dbReference type="Pfam" id="PF08379">
    <property type="entry name" value="Bact_transglu_N"/>
    <property type="match status" value="1"/>
</dbReference>
<name>A0A4V1KJE3_9HYPH</name>
<organism evidence="2 3">
    <name type="scientific">Hansschlegelia zhihuaiae</name>
    <dbReference type="NCBI Taxonomy" id="405005"/>
    <lineage>
        <taxon>Bacteria</taxon>
        <taxon>Pseudomonadati</taxon>
        <taxon>Pseudomonadota</taxon>
        <taxon>Alphaproteobacteria</taxon>
        <taxon>Hyphomicrobiales</taxon>
        <taxon>Methylopilaceae</taxon>
        <taxon>Hansschlegelia</taxon>
    </lineage>
</organism>
<dbReference type="PANTHER" id="PTHR33490">
    <property type="entry name" value="BLR5614 PROTEIN-RELATED"/>
    <property type="match status" value="1"/>
</dbReference>
<dbReference type="InterPro" id="IPR002931">
    <property type="entry name" value="Transglutaminase-like"/>
</dbReference>
<dbReference type="EMBL" id="RYFI01000006">
    <property type="protein sequence ID" value="RXF73892.1"/>
    <property type="molecule type" value="Genomic_DNA"/>
</dbReference>
<feature type="domain" description="Transglutaminase-like" evidence="1">
    <location>
        <begin position="175"/>
        <end position="246"/>
    </location>
</feature>
<evidence type="ECO:0000259" key="1">
    <source>
        <dbReference type="SMART" id="SM00460"/>
    </source>
</evidence>
<reference evidence="2 3" key="1">
    <citation type="submission" date="2018-12" db="EMBL/GenBank/DDBJ databases">
        <title>bacterium Hansschlegelia zhihuaiae S113.</title>
        <authorList>
            <person name="He J."/>
        </authorList>
    </citation>
    <scope>NUCLEOTIDE SEQUENCE [LARGE SCALE GENOMIC DNA]</scope>
    <source>
        <strain evidence="2 3">S 113</strain>
    </source>
</reference>
<protein>
    <submittedName>
        <fullName evidence="2">Transglutaminase family protein</fullName>
    </submittedName>
</protein>
<dbReference type="AlphaFoldDB" id="A0A4V1KJE3"/>
<dbReference type="SUPFAM" id="SSF54001">
    <property type="entry name" value="Cysteine proteinases"/>
    <property type="match status" value="1"/>
</dbReference>
<evidence type="ECO:0000313" key="2">
    <source>
        <dbReference type="EMBL" id="RXF73892.1"/>
    </source>
</evidence>
<keyword evidence="3" id="KW-1185">Reference proteome</keyword>
<dbReference type="PANTHER" id="PTHR33490:SF7">
    <property type="entry name" value="BLR2979 PROTEIN"/>
    <property type="match status" value="1"/>
</dbReference>
<dbReference type="OrthoDB" id="9804023at2"/>
<dbReference type="SMART" id="SM00460">
    <property type="entry name" value="TGc"/>
    <property type="match status" value="1"/>
</dbReference>
<evidence type="ECO:0000313" key="3">
    <source>
        <dbReference type="Proteomes" id="UP000289708"/>
    </source>
</evidence>
<dbReference type="Gene3D" id="3.10.620.30">
    <property type="match status" value="1"/>
</dbReference>
<dbReference type="Proteomes" id="UP000289708">
    <property type="component" value="Unassembled WGS sequence"/>
</dbReference>
<gene>
    <name evidence="2" type="ORF">EK403_07915</name>
</gene>
<accession>A0A4V1KJE3</accession>
<sequence>MIYEIKLNIGYEYLSAVNDARHVLRVRPRAMAGQRLLSVVLAIEPRPDETFSELDFFGNALDHVLIQQPHQTLDVSMTARVSVARGAPDLSATPSVGDLIEVSLASQVSNSSGPMHYLGDSRVVRTSPSLTAYAAEAVDLSAPAGEAALALARRIQADFDYAPGATKVDTPLEDAFAQREGVCQDFAHVMIAALRGVGVPAAYVSGYLRTTPPPGKPRLEGADAMHAWVSVWLGAKLGWRGFDPTNGVEALNDHIVVAVGRDYSDVAPIDGVLMTAGPQTTTHSVDVKPID</sequence>
<comment type="caution">
    <text evidence="2">The sequence shown here is derived from an EMBL/GenBank/DDBJ whole genome shotgun (WGS) entry which is preliminary data.</text>
</comment>
<dbReference type="RefSeq" id="WP_128776964.1">
    <property type="nucleotide sequence ID" value="NZ_RYFI01000006.1"/>
</dbReference>
<dbReference type="Pfam" id="PF01841">
    <property type="entry name" value="Transglut_core"/>
    <property type="match status" value="1"/>
</dbReference>